<dbReference type="InterPro" id="IPR001463">
    <property type="entry name" value="Na/Ala_symport"/>
</dbReference>
<keyword evidence="3 8" id="KW-0813">Transport</keyword>
<reference evidence="9 10" key="1">
    <citation type="submission" date="2024-08" db="EMBL/GenBank/DDBJ databases">
        <authorList>
            <person name="Ishaq N."/>
        </authorList>
    </citation>
    <scope>NUCLEOTIDE SEQUENCE [LARGE SCALE GENOMIC DNA]</scope>
    <source>
        <strain evidence="9 10">JCM 30400</strain>
    </source>
</reference>
<dbReference type="Proteomes" id="UP001569414">
    <property type="component" value="Unassembled WGS sequence"/>
</dbReference>
<gene>
    <name evidence="9" type="ORF">ACCI51_09420</name>
</gene>
<keyword evidence="8" id="KW-0769">Symport</keyword>
<evidence type="ECO:0000256" key="4">
    <source>
        <dbReference type="ARBA" id="ARBA00022475"/>
    </source>
</evidence>
<comment type="subcellular location">
    <subcellularLocation>
        <location evidence="8">Cell inner membrane</location>
        <topology evidence="8">Multi-pass membrane protein</topology>
    </subcellularLocation>
    <subcellularLocation>
        <location evidence="1">Cell membrane</location>
        <topology evidence="1">Multi-pass membrane protein</topology>
    </subcellularLocation>
</comment>
<feature type="transmembrane region" description="Helical" evidence="8">
    <location>
        <begin position="316"/>
        <end position="339"/>
    </location>
</feature>
<evidence type="ECO:0000256" key="6">
    <source>
        <dbReference type="ARBA" id="ARBA00022989"/>
    </source>
</evidence>
<dbReference type="PRINTS" id="PR00175">
    <property type="entry name" value="NAALASMPORT"/>
</dbReference>
<evidence type="ECO:0000256" key="3">
    <source>
        <dbReference type="ARBA" id="ARBA00022448"/>
    </source>
</evidence>
<dbReference type="NCBIfam" id="TIGR00835">
    <property type="entry name" value="agcS"/>
    <property type="match status" value="1"/>
</dbReference>
<keyword evidence="6 8" id="KW-1133">Transmembrane helix</keyword>
<accession>A0ABV4NMZ8</accession>
<proteinExistence type="inferred from homology"/>
<evidence type="ECO:0000256" key="5">
    <source>
        <dbReference type="ARBA" id="ARBA00022692"/>
    </source>
</evidence>
<keyword evidence="10" id="KW-1185">Reference proteome</keyword>
<feature type="transmembrane region" description="Helical" evidence="8">
    <location>
        <begin position="436"/>
        <end position="456"/>
    </location>
</feature>
<feature type="transmembrane region" description="Helical" evidence="8">
    <location>
        <begin position="93"/>
        <end position="113"/>
    </location>
</feature>
<keyword evidence="4" id="KW-1003">Cell membrane</keyword>
<feature type="transmembrane region" description="Helical" evidence="8">
    <location>
        <begin position="198"/>
        <end position="216"/>
    </location>
</feature>
<protein>
    <submittedName>
        <fullName evidence="9">Alanine/glycine:cation symporter family protein</fullName>
    </submittedName>
</protein>
<comment type="caution">
    <text evidence="9">The sequence shown here is derived from an EMBL/GenBank/DDBJ whole genome shotgun (WGS) entry which is preliminary data.</text>
</comment>
<name>A0ABV4NMZ8_9GAMM</name>
<comment type="similarity">
    <text evidence="2 8">Belongs to the alanine or glycine:cation symporter (AGCS) (TC 2.A.25) family.</text>
</comment>
<evidence type="ECO:0000313" key="9">
    <source>
        <dbReference type="EMBL" id="MFA0790762.1"/>
    </source>
</evidence>
<dbReference type="EMBL" id="JBGMEL010000008">
    <property type="protein sequence ID" value="MFA0790762.1"/>
    <property type="molecule type" value="Genomic_DNA"/>
</dbReference>
<keyword evidence="7 8" id="KW-0472">Membrane</keyword>
<organism evidence="9 10">
    <name type="scientific">Microbulbifer echini</name>
    <dbReference type="NCBI Taxonomy" id="1529067"/>
    <lineage>
        <taxon>Bacteria</taxon>
        <taxon>Pseudomonadati</taxon>
        <taxon>Pseudomonadota</taxon>
        <taxon>Gammaproteobacteria</taxon>
        <taxon>Cellvibrionales</taxon>
        <taxon>Microbulbiferaceae</taxon>
        <taxon>Microbulbifer</taxon>
    </lineage>
</organism>
<feature type="transmembrane region" description="Helical" evidence="8">
    <location>
        <begin position="158"/>
        <end position="177"/>
    </location>
</feature>
<feature type="transmembrane region" description="Helical" evidence="8">
    <location>
        <begin position="359"/>
        <end position="383"/>
    </location>
</feature>
<evidence type="ECO:0000256" key="1">
    <source>
        <dbReference type="ARBA" id="ARBA00004651"/>
    </source>
</evidence>
<evidence type="ECO:0000256" key="7">
    <source>
        <dbReference type="ARBA" id="ARBA00023136"/>
    </source>
</evidence>
<keyword evidence="5 8" id="KW-0812">Transmembrane</keyword>
<feature type="transmembrane region" description="Helical" evidence="8">
    <location>
        <begin position="27"/>
        <end position="45"/>
    </location>
</feature>
<dbReference type="PANTHER" id="PTHR30330:SF1">
    <property type="entry name" value="AMINO-ACID CARRIER PROTEIN ALST"/>
    <property type="match status" value="1"/>
</dbReference>
<feature type="transmembrane region" description="Helical" evidence="8">
    <location>
        <begin position="222"/>
        <end position="246"/>
    </location>
</feature>
<evidence type="ECO:0000256" key="8">
    <source>
        <dbReference type="RuleBase" id="RU363064"/>
    </source>
</evidence>
<feature type="transmembrane region" description="Helical" evidence="8">
    <location>
        <begin position="395"/>
        <end position="416"/>
    </location>
</feature>
<keyword evidence="8" id="KW-0997">Cell inner membrane</keyword>
<evidence type="ECO:0000256" key="2">
    <source>
        <dbReference type="ARBA" id="ARBA00009261"/>
    </source>
</evidence>
<sequence>MQALLDQIIRVIDWANRLLWGGIGGEWWLGILIIALLPIGLYFSIRSRFIQFRHFGHMVMVMVRGIHKDHPGSISAFQAFATSAAARIGTGSLAGVAVAITAGGPGSVFWMWMVAWMGMATSMVENTLAQVYKEKGEQPGTFRGGPAYYINKGLGSNWKWLSVTFSLFLLMCYGFIFNSIQSNAMATALNDAWEINPLLVGFVVAVAAGIIVFGGIRSIARFAGVVVPLMAIAYLTVAAAVILMNLDELPKILGLILKNAFGLEQAGAGALGAVVSNGIKRGLFANEAGLGSSPNVGAAADVKHPLVQGYVQMASVFLDTIVICTCTAAIILVADVYMVGNVEGVKLAQDSLASQVGSWGSGFIAFALLFFAFTSIIGNYYYGETNIFYLYHTRMSILCYRIIFLMFILFGAWVSYSGSTENFTLLWRMADVAMGFMASTNILAITLLSGVAFKVLGDYEAQLNRGVREPVFDARKYDIKGIDHEVWDQK</sequence>
<dbReference type="RefSeq" id="WP_371843387.1">
    <property type="nucleotide sequence ID" value="NZ_JBGMEL010000008.1"/>
</dbReference>
<dbReference type="Pfam" id="PF01235">
    <property type="entry name" value="Na_Ala_symp"/>
    <property type="match status" value="1"/>
</dbReference>
<evidence type="ECO:0000313" key="10">
    <source>
        <dbReference type="Proteomes" id="UP001569414"/>
    </source>
</evidence>
<dbReference type="PANTHER" id="PTHR30330">
    <property type="entry name" value="AGSS FAMILY TRANSPORTER, SODIUM-ALANINE"/>
    <property type="match status" value="1"/>
</dbReference>